<dbReference type="Pfam" id="PF10342">
    <property type="entry name" value="Kre9_KNH"/>
    <property type="match status" value="4"/>
</dbReference>
<evidence type="ECO:0000259" key="3">
    <source>
        <dbReference type="Pfam" id="PF10342"/>
    </source>
</evidence>
<dbReference type="InterPro" id="IPR018466">
    <property type="entry name" value="Kre9/Knh1-like_N"/>
</dbReference>
<dbReference type="InterPro" id="IPR001258">
    <property type="entry name" value="NHL_repeat"/>
</dbReference>
<organism evidence="4">
    <name type="scientific">marine sediment metagenome</name>
    <dbReference type="NCBI Taxonomy" id="412755"/>
    <lineage>
        <taxon>unclassified sequences</taxon>
        <taxon>metagenomes</taxon>
        <taxon>ecological metagenomes</taxon>
    </lineage>
</organism>
<accession>X0STL3</accession>
<keyword evidence="1" id="KW-0732">Signal</keyword>
<protein>
    <recommendedName>
        <fullName evidence="3">Yeast cell wall synthesis Kre9/Knh1-like N-terminal domain-containing protein</fullName>
    </recommendedName>
</protein>
<dbReference type="Gene3D" id="2.120.10.30">
    <property type="entry name" value="TolB, C-terminal domain"/>
    <property type="match status" value="1"/>
</dbReference>
<dbReference type="InterPro" id="IPR052982">
    <property type="entry name" value="SRP1/TIP1-like"/>
</dbReference>
<comment type="caution">
    <text evidence="4">The sequence shown here is derived from an EMBL/GenBank/DDBJ whole genome shotgun (WGS) entry which is preliminary data.</text>
</comment>
<feature type="domain" description="Yeast cell wall synthesis Kre9/Knh1-like N-terminal" evidence="3">
    <location>
        <begin position="222"/>
        <end position="308"/>
    </location>
</feature>
<evidence type="ECO:0000313" key="4">
    <source>
        <dbReference type="EMBL" id="GAF84493.1"/>
    </source>
</evidence>
<dbReference type="AlphaFoldDB" id="X0STL3"/>
<feature type="non-terminal residue" evidence="4">
    <location>
        <position position="1"/>
    </location>
</feature>
<feature type="domain" description="Yeast cell wall synthesis Kre9/Knh1-like N-terminal" evidence="3">
    <location>
        <begin position="318"/>
        <end position="403"/>
    </location>
</feature>
<reference evidence="4" key="1">
    <citation type="journal article" date="2014" name="Front. Microbiol.">
        <title>High frequency of phylogenetically diverse reductive dehalogenase-homologous genes in deep subseafloor sedimentary metagenomes.</title>
        <authorList>
            <person name="Kawai M."/>
            <person name="Futagami T."/>
            <person name="Toyoda A."/>
            <person name="Takaki Y."/>
            <person name="Nishi S."/>
            <person name="Hori S."/>
            <person name="Arai W."/>
            <person name="Tsubouchi T."/>
            <person name="Morono Y."/>
            <person name="Uchiyama I."/>
            <person name="Ito T."/>
            <person name="Fujiyama A."/>
            <person name="Inagaki F."/>
            <person name="Takami H."/>
        </authorList>
    </citation>
    <scope>NUCLEOTIDE SEQUENCE</scope>
    <source>
        <strain evidence="4">Expedition CK06-06</strain>
    </source>
</reference>
<feature type="domain" description="Yeast cell wall synthesis Kre9/Knh1-like N-terminal" evidence="3">
    <location>
        <begin position="32"/>
        <end position="118"/>
    </location>
</feature>
<evidence type="ECO:0000256" key="1">
    <source>
        <dbReference type="ARBA" id="ARBA00022729"/>
    </source>
</evidence>
<dbReference type="InterPro" id="IPR011042">
    <property type="entry name" value="6-blade_b-propeller_TolB-like"/>
</dbReference>
<gene>
    <name evidence="4" type="ORF">S01H1_06959</name>
</gene>
<name>X0STL3_9ZZZZ</name>
<evidence type="ECO:0000256" key="2">
    <source>
        <dbReference type="ARBA" id="ARBA00022737"/>
    </source>
</evidence>
<feature type="domain" description="Yeast cell wall synthesis Kre9/Knh1-like N-terminal" evidence="3">
    <location>
        <begin position="128"/>
        <end position="213"/>
    </location>
</feature>
<proteinExistence type="predicted"/>
<dbReference type="Pfam" id="PF01436">
    <property type="entry name" value="NHL"/>
    <property type="match status" value="1"/>
</dbReference>
<dbReference type="PROSITE" id="PS51125">
    <property type="entry name" value="NHL"/>
    <property type="match status" value="1"/>
</dbReference>
<dbReference type="PANTHER" id="PTHR40633">
    <property type="entry name" value="MATRIX PROTEIN, PUTATIVE (AFU_ORTHOLOGUE AFUA_8G05410)-RELATED"/>
    <property type="match status" value="1"/>
</dbReference>
<dbReference type="EMBL" id="BARS01003590">
    <property type="protein sequence ID" value="GAF84493.1"/>
    <property type="molecule type" value="Genomic_DNA"/>
</dbReference>
<feature type="non-terminal residue" evidence="4">
    <location>
        <position position="473"/>
    </location>
</feature>
<dbReference type="SUPFAM" id="SSF63829">
    <property type="entry name" value="Calcium-dependent phosphotriesterase"/>
    <property type="match status" value="1"/>
</dbReference>
<dbReference type="PANTHER" id="PTHR40633:SF1">
    <property type="entry name" value="GPI ANCHORED SERINE-THREONINE RICH PROTEIN (AFU_ORTHOLOGUE AFUA_1G03630)"/>
    <property type="match status" value="1"/>
</dbReference>
<sequence length="473" mass="51112">DYKVRISSIDDSSVYGESDAFRIADKSITVTSPTSSTNWSQGYSADITWTSKSVTNNVIIDLYKGSILKSTVVSSTENDGTYTWTEVDASLADGTDYKVRISSTDDSSVYGESGEFTIEGKSVTVTEPTGSTNWSQGNPVDITWTSTGAISNVKIDLYKGITFEETIVSSTENDGTYTWTEVTPSLVDGSDYKVRISDASESGIYDESDEFPIEGKSVTVTTPNSATTWFPGFSASINWTTTGVISNVKIDLYKGITFEETIVSSTGNDGTYTWPEVNPSLADGVDYKVRISDASDSGVYSESETFTIEEKSITVTEPTSSTVWFKGCLEDITWTSKGAVSNVGIELYKGSTLEKTVVNSTENDGAYTWEGVDIFHEPGTDYKVRISDASDSGVYDESDEFQITLSGYEFVLKWGSEGSGDGQFDGISGVAVDSSGNVYVADNENHRIQKFTSDGAFLIKWGSQGSGDGQFDG</sequence>
<keyword evidence="2" id="KW-0677">Repeat</keyword>